<evidence type="ECO:0000313" key="2">
    <source>
        <dbReference type="Proteomes" id="UP000265520"/>
    </source>
</evidence>
<sequence length="41" mass="4650">MQNPFTVSHLQFADDTLLLGTKSWVNVRALRAVLVLFETMS</sequence>
<dbReference type="Proteomes" id="UP000265520">
    <property type="component" value="Unassembled WGS sequence"/>
</dbReference>
<comment type="caution">
    <text evidence="1">The sequence shown here is derived from an EMBL/GenBank/DDBJ whole genome shotgun (WGS) entry which is preliminary data.</text>
</comment>
<proteinExistence type="predicted"/>
<accession>A0A392U6S1</accession>
<evidence type="ECO:0000313" key="1">
    <source>
        <dbReference type="EMBL" id="MCI68497.1"/>
    </source>
</evidence>
<evidence type="ECO:0008006" key="3">
    <source>
        <dbReference type="Google" id="ProtNLM"/>
    </source>
</evidence>
<organism evidence="1 2">
    <name type="scientific">Trifolium medium</name>
    <dbReference type="NCBI Taxonomy" id="97028"/>
    <lineage>
        <taxon>Eukaryota</taxon>
        <taxon>Viridiplantae</taxon>
        <taxon>Streptophyta</taxon>
        <taxon>Embryophyta</taxon>
        <taxon>Tracheophyta</taxon>
        <taxon>Spermatophyta</taxon>
        <taxon>Magnoliopsida</taxon>
        <taxon>eudicotyledons</taxon>
        <taxon>Gunneridae</taxon>
        <taxon>Pentapetalae</taxon>
        <taxon>rosids</taxon>
        <taxon>fabids</taxon>
        <taxon>Fabales</taxon>
        <taxon>Fabaceae</taxon>
        <taxon>Papilionoideae</taxon>
        <taxon>50 kb inversion clade</taxon>
        <taxon>NPAAA clade</taxon>
        <taxon>Hologalegina</taxon>
        <taxon>IRL clade</taxon>
        <taxon>Trifolieae</taxon>
        <taxon>Trifolium</taxon>
    </lineage>
</organism>
<reference evidence="1 2" key="1">
    <citation type="journal article" date="2018" name="Front. Plant Sci.">
        <title>Red Clover (Trifolium pratense) and Zigzag Clover (T. medium) - A Picture of Genomic Similarities and Differences.</title>
        <authorList>
            <person name="Dluhosova J."/>
            <person name="Istvanek J."/>
            <person name="Nedelnik J."/>
            <person name="Repkova J."/>
        </authorList>
    </citation>
    <scope>NUCLEOTIDE SEQUENCE [LARGE SCALE GENOMIC DNA]</scope>
    <source>
        <strain evidence="2">cv. 10/8</strain>
        <tissue evidence="1">Leaf</tissue>
    </source>
</reference>
<protein>
    <recommendedName>
        <fullName evidence="3">Cysteine-rich receptor-like protein kinase</fullName>
    </recommendedName>
</protein>
<dbReference type="AlphaFoldDB" id="A0A392U6S1"/>
<dbReference type="EMBL" id="LXQA010737481">
    <property type="protein sequence ID" value="MCI68497.1"/>
    <property type="molecule type" value="Genomic_DNA"/>
</dbReference>
<feature type="non-terminal residue" evidence="1">
    <location>
        <position position="41"/>
    </location>
</feature>
<keyword evidence="2" id="KW-1185">Reference proteome</keyword>
<name>A0A392U6S1_9FABA</name>